<accession>A0ABR1URA4</accession>
<feature type="domain" description="BD-FAE-like" evidence="1">
    <location>
        <begin position="51"/>
        <end position="173"/>
    </location>
</feature>
<evidence type="ECO:0000313" key="2">
    <source>
        <dbReference type="EMBL" id="KAK8061463.1"/>
    </source>
</evidence>
<keyword evidence="3" id="KW-1185">Reference proteome</keyword>
<gene>
    <name evidence="2" type="ORF">PG994_007829</name>
</gene>
<dbReference type="InterPro" id="IPR049492">
    <property type="entry name" value="BD-FAE-like_dom"/>
</dbReference>
<evidence type="ECO:0000313" key="3">
    <source>
        <dbReference type="Proteomes" id="UP001480595"/>
    </source>
</evidence>
<dbReference type="PANTHER" id="PTHR23024:SF624">
    <property type="entry name" value="ALPHA_BETA HYDROLASE FOLD-3 DOMAIN-CONTAINING PROTEIN"/>
    <property type="match status" value="1"/>
</dbReference>
<dbReference type="Pfam" id="PF20434">
    <property type="entry name" value="BD-FAE"/>
    <property type="match status" value="1"/>
</dbReference>
<dbReference type="Proteomes" id="UP001480595">
    <property type="component" value="Unassembled WGS sequence"/>
</dbReference>
<protein>
    <recommendedName>
        <fullName evidence="1">BD-FAE-like domain-containing protein</fullName>
    </recommendedName>
</protein>
<dbReference type="InterPro" id="IPR050466">
    <property type="entry name" value="Carboxylest/Gibb_receptor"/>
</dbReference>
<dbReference type="Gene3D" id="3.40.50.1820">
    <property type="entry name" value="alpha/beta hydrolase"/>
    <property type="match status" value="1"/>
</dbReference>
<organism evidence="2 3">
    <name type="scientific">Apiospora phragmitis</name>
    <dbReference type="NCBI Taxonomy" id="2905665"/>
    <lineage>
        <taxon>Eukaryota</taxon>
        <taxon>Fungi</taxon>
        <taxon>Dikarya</taxon>
        <taxon>Ascomycota</taxon>
        <taxon>Pezizomycotina</taxon>
        <taxon>Sordariomycetes</taxon>
        <taxon>Xylariomycetidae</taxon>
        <taxon>Amphisphaeriales</taxon>
        <taxon>Apiosporaceae</taxon>
        <taxon>Apiospora</taxon>
    </lineage>
</organism>
<dbReference type="EMBL" id="JAQQWL010000008">
    <property type="protein sequence ID" value="KAK8061463.1"/>
    <property type="molecule type" value="Genomic_DNA"/>
</dbReference>
<proteinExistence type="predicted"/>
<dbReference type="PANTHER" id="PTHR23024">
    <property type="entry name" value="ARYLACETAMIDE DEACETYLASE"/>
    <property type="match status" value="1"/>
</dbReference>
<reference evidence="2 3" key="1">
    <citation type="submission" date="2023-01" db="EMBL/GenBank/DDBJ databases">
        <title>Analysis of 21 Apiospora genomes using comparative genomics revels a genus with tremendous synthesis potential of carbohydrate active enzymes and secondary metabolites.</title>
        <authorList>
            <person name="Sorensen T."/>
        </authorList>
    </citation>
    <scope>NUCLEOTIDE SEQUENCE [LARGE SCALE GENOMIC DNA]</scope>
    <source>
        <strain evidence="2 3">CBS 135458</strain>
    </source>
</reference>
<comment type="caution">
    <text evidence="2">The sequence shown here is derived from an EMBL/GenBank/DDBJ whole genome shotgun (WGS) entry which is preliminary data.</text>
</comment>
<evidence type="ECO:0000259" key="1">
    <source>
        <dbReference type="Pfam" id="PF20434"/>
    </source>
</evidence>
<dbReference type="InterPro" id="IPR029058">
    <property type="entry name" value="AB_hydrolase_fold"/>
</dbReference>
<dbReference type="SUPFAM" id="SSF53474">
    <property type="entry name" value="alpha/beta-Hydrolases"/>
    <property type="match status" value="1"/>
</dbReference>
<sequence>MEQLPALGRAIYQVVGPTVQAYAPLLLARESEIRSTRREEYSFGPHERQTLDVYYPSEETIAQQKGRPQKVLVFVHGGGFVFNSKRNEEHSGGLTYGNVAHFFAARFGYTAVVTNYRRFDHGAVYPSGGEDVAAVLRWIAEELPSRHAGYEAGTDIFLLGNSAGGVHAATYALDPALAGARDLFTIDAGARRGDRTGALLRGIVFLGMPAHFKNMPAGPMQEPLGAYYGDDHYARSPIGLVEAAKGRGDARPPTRGTPYLALTSELDPDDILQPNQDFAEVWPWKDLLKVESIPGHNHISPPLGLATGVEKEEEWGVKLAVWCEACVKE</sequence>
<name>A0ABR1URA4_9PEZI</name>
<dbReference type="GeneID" id="92092301"/>
<dbReference type="RefSeq" id="XP_066714725.1">
    <property type="nucleotide sequence ID" value="XM_066859238.1"/>
</dbReference>